<organism evidence="1 2">
    <name type="scientific">Jiella mangrovi</name>
    <dbReference type="NCBI Taxonomy" id="2821407"/>
    <lineage>
        <taxon>Bacteria</taxon>
        <taxon>Pseudomonadati</taxon>
        <taxon>Pseudomonadota</taxon>
        <taxon>Alphaproteobacteria</taxon>
        <taxon>Hyphomicrobiales</taxon>
        <taxon>Aurantimonadaceae</taxon>
        <taxon>Jiella</taxon>
    </lineage>
</organism>
<proteinExistence type="predicted"/>
<evidence type="ECO:0000313" key="2">
    <source>
        <dbReference type="Proteomes" id="UP000678276"/>
    </source>
</evidence>
<reference evidence="1 2" key="1">
    <citation type="submission" date="2021-04" db="EMBL/GenBank/DDBJ databases">
        <title>Whole genome sequence of Jiella sp. KSK16Y-1.</title>
        <authorList>
            <person name="Tuo L."/>
        </authorList>
    </citation>
    <scope>NUCLEOTIDE SEQUENCE [LARGE SCALE GENOMIC DNA]</scope>
    <source>
        <strain evidence="1 2">KSK16Y-1</strain>
    </source>
</reference>
<keyword evidence="2" id="KW-1185">Reference proteome</keyword>
<evidence type="ECO:0000313" key="1">
    <source>
        <dbReference type="EMBL" id="MBP0617810.1"/>
    </source>
</evidence>
<gene>
    <name evidence="1" type="ORF">J6595_19700</name>
</gene>
<protein>
    <submittedName>
        <fullName evidence="1">Uncharacterized protein</fullName>
    </submittedName>
</protein>
<name>A0ABS4BNV0_9HYPH</name>
<dbReference type="RefSeq" id="WP_209596942.1">
    <property type="nucleotide sequence ID" value="NZ_JAGJCF010000020.1"/>
</dbReference>
<accession>A0ABS4BNV0</accession>
<comment type="caution">
    <text evidence="1">The sequence shown here is derived from an EMBL/GenBank/DDBJ whole genome shotgun (WGS) entry which is preliminary data.</text>
</comment>
<sequence>MEFVRLMHQLSVFEMLHLLDESFRLGFDHSQHSFPTLWLKYKGLAKLSRFLRRVIWFFITPLKRSASGKGLMSWPTAARRPFSSTVARWALGVGVESHGGVSR</sequence>
<dbReference type="EMBL" id="JAGJCF010000020">
    <property type="protein sequence ID" value="MBP0617810.1"/>
    <property type="molecule type" value="Genomic_DNA"/>
</dbReference>
<dbReference type="Proteomes" id="UP000678276">
    <property type="component" value="Unassembled WGS sequence"/>
</dbReference>